<dbReference type="FunFam" id="3.40.640.10:FF:000099">
    <property type="entry name" value="LL-diaminopimelate aminotransferase, chloroplastic"/>
    <property type="match status" value="1"/>
</dbReference>
<dbReference type="Gene3D" id="3.90.1150.10">
    <property type="entry name" value="Aspartate Aminotransferase, domain 1"/>
    <property type="match status" value="1"/>
</dbReference>
<evidence type="ECO:0000256" key="7">
    <source>
        <dbReference type="ARBA" id="ARBA00022898"/>
    </source>
</evidence>
<gene>
    <name evidence="11" type="ORF">IAA96_05125</name>
</gene>
<evidence type="ECO:0000256" key="9">
    <source>
        <dbReference type="NCBIfam" id="TIGR03542"/>
    </source>
</evidence>
<dbReference type="InterPro" id="IPR015424">
    <property type="entry name" value="PyrdxlP-dep_Trfase"/>
</dbReference>
<keyword evidence="7" id="KW-0663">Pyridoxal phosphate</keyword>
<keyword evidence="6 11" id="KW-0808">Transferase</keyword>
<evidence type="ECO:0000256" key="8">
    <source>
        <dbReference type="ARBA" id="ARBA00051934"/>
    </source>
</evidence>
<feature type="domain" description="Aminotransferase class I/classII large" evidence="10">
    <location>
        <begin position="36"/>
        <end position="405"/>
    </location>
</feature>
<dbReference type="PANTHER" id="PTHR43144">
    <property type="entry name" value="AMINOTRANSFERASE"/>
    <property type="match status" value="1"/>
</dbReference>
<reference evidence="11" key="1">
    <citation type="submission" date="2020-10" db="EMBL/GenBank/DDBJ databases">
        <authorList>
            <person name="Gilroy R."/>
        </authorList>
    </citation>
    <scope>NUCLEOTIDE SEQUENCE</scope>
    <source>
        <strain evidence="11">B3-4054</strain>
    </source>
</reference>
<evidence type="ECO:0000256" key="5">
    <source>
        <dbReference type="ARBA" id="ARBA00022576"/>
    </source>
</evidence>
<dbReference type="GO" id="GO:0010285">
    <property type="term" value="F:L,L-diaminopimelate aminotransferase activity"/>
    <property type="evidence" value="ECO:0007669"/>
    <property type="project" value="UniProtKB-EC"/>
</dbReference>
<evidence type="ECO:0000256" key="6">
    <source>
        <dbReference type="ARBA" id="ARBA00022679"/>
    </source>
</evidence>
<evidence type="ECO:0000256" key="2">
    <source>
        <dbReference type="ARBA" id="ARBA00004982"/>
    </source>
</evidence>
<evidence type="ECO:0000256" key="3">
    <source>
        <dbReference type="ARBA" id="ARBA00013138"/>
    </source>
</evidence>
<comment type="catalytic activity">
    <reaction evidence="8">
        <text>(2S,6S)-2,6-diaminopimelate + 2-oxoglutarate = (S)-2,3,4,5-tetrahydrodipicolinate + L-glutamate + H2O + H(+)</text>
        <dbReference type="Rhea" id="RHEA:23988"/>
        <dbReference type="ChEBI" id="CHEBI:15377"/>
        <dbReference type="ChEBI" id="CHEBI:15378"/>
        <dbReference type="ChEBI" id="CHEBI:16810"/>
        <dbReference type="ChEBI" id="CHEBI:16845"/>
        <dbReference type="ChEBI" id="CHEBI:29985"/>
        <dbReference type="ChEBI" id="CHEBI:57609"/>
        <dbReference type="EC" id="2.6.1.83"/>
    </reaction>
</comment>
<accession>A0A9D9ELU6</accession>
<reference evidence="11" key="2">
    <citation type="journal article" date="2021" name="PeerJ">
        <title>Extensive microbial diversity within the chicken gut microbiome revealed by metagenomics and culture.</title>
        <authorList>
            <person name="Gilroy R."/>
            <person name="Ravi A."/>
            <person name="Getino M."/>
            <person name="Pursley I."/>
            <person name="Horton D.L."/>
            <person name="Alikhan N.F."/>
            <person name="Baker D."/>
            <person name="Gharbi K."/>
            <person name="Hall N."/>
            <person name="Watson M."/>
            <person name="Adriaenssens E.M."/>
            <person name="Foster-Nyarko E."/>
            <person name="Jarju S."/>
            <person name="Secka A."/>
            <person name="Antonio M."/>
            <person name="Oren A."/>
            <person name="Chaudhuri R.R."/>
            <person name="La Ragione R."/>
            <person name="Hildebrand F."/>
            <person name="Pallen M.J."/>
        </authorList>
    </citation>
    <scope>NUCLEOTIDE SEQUENCE</scope>
    <source>
        <strain evidence="11">B3-4054</strain>
    </source>
</reference>
<dbReference type="NCBIfam" id="TIGR03542">
    <property type="entry name" value="DAPAT_plant"/>
    <property type="match status" value="1"/>
</dbReference>
<comment type="caution">
    <text evidence="11">The sequence shown here is derived from an EMBL/GenBank/DDBJ whole genome shotgun (WGS) entry which is preliminary data.</text>
</comment>
<comment type="cofactor">
    <cofactor evidence="1">
        <name>pyridoxal 5'-phosphate</name>
        <dbReference type="ChEBI" id="CHEBI:597326"/>
    </cofactor>
</comment>
<dbReference type="GO" id="GO:0030170">
    <property type="term" value="F:pyridoxal phosphate binding"/>
    <property type="evidence" value="ECO:0007669"/>
    <property type="project" value="UniProtKB-UniRule"/>
</dbReference>
<dbReference type="InterPro" id="IPR015421">
    <property type="entry name" value="PyrdxlP-dep_Trfase_major"/>
</dbReference>
<evidence type="ECO:0000256" key="1">
    <source>
        <dbReference type="ARBA" id="ARBA00001933"/>
    </source>
</evidence>
<dbReference type="EC" id="2.6.1.83" evidence="3 9"/>
<dbReference type="InterPro" id="IPR015422">
    <property type="entry name" value="PyrdxlP-dep_Trfase_small"/>
</dbReference>
<name>A0A9D9ELU6_9SPIR</name>
<dbReference type="SUPFAM" id="SSF53383">
    <property type="entry name" value="PLP-dependent transferases"/>
    <property type="match status" value="1"/>
</dbReference>
<dbReference type="EMBL" id="JADIMS010000086">
    <property type="protein sequence ID" value="MBO8450471.1"/>
    <property type="molecule type" value="Genomic_DNA"/>
</dbReference>
<dbReference type="AlphaFoldDB" id="A0A9D9ELU6"/>
<organism evidence="11 12">
    <name type="scientific">Candidatus Avitreponema avistercoris</name>
    <dbReference type="NCBI Taxonomy" id="2840705"/>
    <lineage>
        <taxon>Bacteria</taxon>
        <taxon>Pseudomonadati</taxon>
        <taxon>Spirochaetota</taxon>
        <taxon>Spirochaetia</taxon>
        <taxon>Spirochaetales</taxon>
        <taxon>Candidatus Avitreponema</taxon>
    </lineage>
</organism>
<dbReference type="Pfam" id="PF00155">
    <property type="entry name" value="Aminotran_1_2"/>
    <property type="match status" value="1"/>
</dbReference>
<dbReference type="Gene3D" id="3.40.640.10">
    <property type="entry name" value="Type I PLP-dependent aspartate aminotransferase-like (Major domain)"/>
    <property type="match status" value="1"/>
</dbReference>
<evidence type="ECO:0000313" key="11">
    <source>
        <dbReference type="EMBL" id="MBO8450471.1"/>
    </source>
</evidence>
<evidence type="ECO:0000256" key="4">
    <source>
        <dbReference type="ARBA" id="ARBA00018052"/>
    </source>
</evidence>
<evidence type="ECO:0000313" key="12">
    <source>
        <dbReference type="Proteomes" id="UP000823616"/>
    </source>
</evidence>
<dbReference type="InterPro" id="IPR004839">
    <property type="entry name" value="Aminotransferase_I/II_large"/>
</dbReference>
<evidence type="ECO:0000259" key="10">
    <source>
        <dbReference type="Pfam" id="PF00155"/>
    </source>
</evidence>
<dbReference type="Proteomes" id="UP000823616">
    <property type="component" value="Unassembled WGS sequence"/>
</dbReference>
<proteinExistence type="predicted"/>
<dbReference type="CDD" id="cd00609">
    <property type="entry name" value="AAT_like"/>
    <property type="match status" value="1"/>
</dbReference>
<dbReference type="InterPro" id="IPR019942">
    <property type="entry name" value="DapL/ALD1"/>
</dbReference>
<keyword evidence="5 11" id="KW-0032">Aminotransferase</keyword>
<comment type="pathway">
    <text evidence="2">Amino-acid biosynthesis; L-lysine biosynthesis via DAP pathway; LL-2,6-diaminopimelate from (S)-tetrahydrodipicolinate (aminotransferase route): step 1/1.</text>
</comment>
<sequence length="411" mass="44226">MIEANPCFTHLAPGYLFPEIAKRRNAYAAAHPEAAVISLGIGNTTEPLPPHIAAGMKDYVSALETPAGYSGYGDDSAGELPLRKKIAAVWYNGAVQESEVFVSDGAKCDVGRLQQMFGASVHVAVQDPAYPVYVDGSVMVGAAGKSPADAHGYADITYMPCLPENNFFPVLDSVPANSLIYFCSPNNPTGACATRAELETLVNFARANGCIILYDAAYAAFIRDPKLPRSVFEIEGARRCALEVNSFSKPAGFTGVRLGWTVIPEELQFADGRPVAALWSRLTNTFFNGASNIAQAGGLAALDSEGLEEMRNLTGFYLENAALIASVLREEKFRAAGVEVFFTGNAPYVWVRFPGRKSWDVFDRILSDCQVVTTPGSGFGPSGESFVRFSAFGHRENVAEACRRLSSRLSL</sequence>
<protein>
    <recommendedName>
        <fullName evidence="4 9">LL-diaminopimelate aminotransferase</fullName>
        <ecNumber evidence="3 9">2.6.1.83</ecNumber>
    </recommendedName>
</protein>